<feature type="region of interest" description="Disordered" evidence="1">
    <location>
        <begin position="331"/>
        <end position="395"/>
    </location>
</feature>
<accession>A0A7L5BTA4</accession>
<sequence length="939" mass="97500">MIRTFRRLTLFAGVILVALGGIVLAVLLAPPLNGTRSAVAASLLSRLTGREVAVGGEVSVELGAVSKVMIHGVSQSGASLDDGPIGRVSLDFRTAALLSGRFDLQRLELAGLRFVLDGPAAPHERPLPQRIAAQIGDALGSPLLGKLTLNDVQVMRTDDPDGWNWTLSLHELATREAQEGVYAIEGKAAFDGQPVELAATLPDLSMALERDGPQNLDVSVTAPGLAAELRGRLHGTSRSPALDAQLAYSSTSLGDLQESFGLKRLIEGSATGGMTLSGPLDALAASSAILEAKGADGSTLTVNGTIDDLSAGEGAAFDFVALTANASRTDTAGVDDVGHGDAPGDHGSPSPSASGSPGGGQERVKGVAVSPIPKPRPIRMPGVKEPGRAAPDDSLSAEADAAFHLLKMAGRIEGGVSEIAVNELVLNTNLARFQLQTIGPVKIGAVRRTVDGRLQIADIQLRQDWADGGALEVAGSLDDALELRGWSLDADFRVPVFRLITGRPEAGDVGGFAGSAALSDASGAMQVTSFDAKSEGSDLIALSVAHRSASEPNAFDVRIDIPDVSALASALETTASPGYGVAFDGAMALGDPGLSITGDARLGQTAAAVDIRSAVEGDAPRISGSVAMSEADLSNVKMGREVARLFAARQTPEVELRKGFVERTRATIKVSAGTVRGVGGEAKRLDALVSVDGRRVRLDPLALEFLGETLSGAIEAETDTKPLSLTVDGQGRGLQLQRLEAFFVGPPKLSGTLDVDASLSGRWDGAEAFAASMSGVVSADLRDGTLPSAVVDLAGENALHWLFTRDADGRAPLTCVKVRFEFADGKGDARRFVLETGQVQMIGGGSIDLRQRTLDMHFNPRPKRRGVIDAIGSVSVTGPIDDPRVDLSEGDIAKKVVADTIGAPLSFLASILEDHDENLSAAHEPCTVTMKDVGEETER</sequence>
<feature type="domain" description="AsmA" evidence="2">
    <location>
        <begin position="691"/>
        <end position="826"/>
    </location>
</feature>
<dbReference type="GO" id="GO:0090313">
    <property type="term" value="P:regulation of protein targeting to membrane"/>
    <property type="evidence" value="ECO:0007669"/>
    <property type="project" value="TreeGrafter"/>
</dbReference>
<dbReference type="InterPro" id="IPR052894">
    <property type="entry name" value="AsmA-related"/>
</dbReference>
<gene>
    <name evidence="3" type="ORF">G5B40_06615</name>
</gene>
<dbReference type="AlphaFoldDB" id="A0A7L5BTA4"/>
<dbReference type="RefSeq" id="WP_165096578.1">
    <property type="nucleotide sequence ID" value="NZ_CP049056.1"/>
</dbReference>
<reference evidence="3 4" key="1">
    <citation type="submission" date="2020-02" db="EMBL/GenBank/DDBJ databases">
        <title>complete genome sequence of Rhodobacteraceae bacterium.</title>
        <authorList>
            <person name="Park J."/>
            <person name="Kim Y.-S."/>
            <person name="Kim K.-H."/>
        </authorList>
    </citation>
    <scope>NUCLEOTIDE SEQUENCE [LARGE SCALE GENOMIC DNA]</scope>
    <source>
        <strain evidence="3 4">RR4-56</strain>
    </source>
</reference>
<evidence type="ECO:0000313" key="4">
    <source>
        <dbReference type="Proteomes" id="UP000503336"/>
    </source>
</evidence>
<protein>
    <submittedName>
        <fullName evidence="3">AsmA family protein</fullName>
    </submittedName>
</protein>
<dbReference type="PANTHER" id="PTHR30441">
    <property type="entry name" value="DUF748 DOMAIN-CONTAINING PROTEIN"/>
    <property type="match status" value="1"/>
</dbReference>
<keyword evidence="4" id="KW-1185">Reference proteome</keyword>
<dbReference type="InterPro" id="IPR007844">
    <property type="entry name" value="AsmA"/>
</dbReference>
<dbReference type="EMBL" id="CP049056">
    <property type="protein sequence ID" value="QIE55150.1"/>
    <property type="molecule type" value="Genomic_DNA"/>
</dbReference>
<proteinExistence type="predicted"/>
<organism evidence="3 4">
    <name type="scientific">Pikeienuella piscinae</name>
    <dbReference type="NCBI Taxonomy" id="2748098"/>
    <lineage>
        <taxon>Bacteria</taxon>
        <taxon>Pseudomonadati</taxon>
        <taxon>Pseudomonadota</taxon>
        <taxon>Alphaproteobacteria</taxon>
        <taxon>Rhodobacterales</taxon>
        <taxon>Paracoccaceae</taxon>
        <taxon>Pikeienuella</taxon>
    </lineage>
</organism>
<dbReference type="Pfam" id="PF05170">
    <property type="entry name" value="AsmA"/>
    <property type="match status" value="1"/>
</dbReference>
<evidence type="ECO:0000313" key="3">
    <source>
        <dbReference type="EMBL" id="QIE55150.1"/>
    </source>
</evidence>
<evidence type="ECO:0000259" key="2">
    <source>
        <dbReference type="Pfam" id="PF05170"/>
    </source>
</evidence>
<dbReference type="KEGG" id="hdh:G5B40_06615"/>
<feature type="compositionally biased region" description="Low complexity" evidence="1">
    <location>
        <begin position="345"/>
        <end position="355"/>
    </location>
</feature>
<dbReference type="Proteomes" id="UP000503336">
    <property type="component" value="Chromosome"/>
</dbReference>
<dbReference type="PANTHER" id="PTHR30441:SF8">
    <property type="entry name" value="DUF748 DOMAIN-CONTAINING PROTEIN"/>
    <property type="match status" value="1"/>
</dbReference>
<evidence type="ECO:0000256" key="1">
    <source>
        <dbReference type="SAM" id="MobiDB-lite"/>
    </source>
</evidence>
<name>A0A7L5BTA4_9RHOB</name>
<dbReference type="GO" id="GO:0005886">
    <property type="term" value="C:plasma membrane"/>
    <property type="evidence" value="ECO:0007669"/>
    <property type="project" value="TreeGrafter"/>
</dbReference>